<dbReference type="GO" id="GO:0005737">
    <property type="term" value="C:cytoplasm"/>
    <property type="evidence" value="ECO:0007669"/>
    <property type="project" value="TreeGrafter"/>
</dbReference>
<evidence type="ECO:0000259" key="1">
    <source>
        <dbReference type="Pfam" id="PF05161"/>
    </source>
</evidence>
<dbReference type="EC" id="1.1.1.81" evidence="3"/>
<dbReference type="InterPro" id="IPR038614">
    <property type="entry name" value="GK_N_sf"/>
</dbReference>
<evidence type="ECO:0000259" key="2">
    <source>
        <dbReference type="Pfam" id="PF13660"/>
    </source>
</evidence>
<dbReference type="InterPro" id="IPR039760">
    <property type="entry name" value="MOFRL_protein"/>
</dbReference>
<dbReference type="GO" id="GO:0016618">
    <property type="term" value="F:hydroxypyruvate reductase [NAD(P)H] activity"/>
    <property type="evidence" value="ECO:0007669"/>
    <property type="project" value="UniProtKB-EC"/>
</dbReference>
<dbReference type="AlphaFoldDB" id="B0SLF9"/>
<dbReference type="Pfam" id="PF05161">
    <property type="entry name" value="MOFRL"/>
    <property type="match status" value="1"/>
</dbReference>
<dbReference type="Proteomes" id="UP000001847">
    <property type="component" value="Chromosome I"/>
</dbReference>
<feature type="domain" description="MOFRL" evidence="1">
    <location>
        <begin position="277"/>
        <end position="384"/>
    </location>
</feature>
<dbReference type="SUPFAM" id="SSF82544">
    <property type="entry name" value="GckA/TtuD-like"/>
    <property type="match status" value="1"/>
</dbReference>
<accession>B0SLF9</accession>
<dbReference type="BioCyc" id="LBIF456481:LEPBI_RS12120-MONOMER"/>
<keyword evidence="3" id="KW-0560">Oxidoreductase</keyword>
<reference evidence="3 4" key="1">
    <citation type="journal article" date="2008" name="PLoS ONE">
        <title>Genome sequence of the saprophyte Leptospira biflexa provides insights into the evolution of Leptospira and the pathogenesis of leptospirosis.</title>
        <authorList>
            <person name="Picardeau M."/>
            <person name="Bulach D.M."/>
            <person name="Bouchier C."/>
            <person name="Zuerner R.L."/>
            <person name="Zidane N."/>
            <person name="Wilson P.J."/>
            <person name="Creno S."/>
            <person name="Kuczek E.S."/>
            <person name="Bommezzadri S."/>
            <person name="Davis J.C."/>
            <person name="McGrath A."/>
            <person name="Johnson M.J."/>
            <person name="Boursaux-Eude C."/>
            <person name="Seemann T."/>
            <person name="Rouy Z."/>
            <person name="Coppel R.L."/>
            <person name="Rood J.I."/>
            <person name="Lajus A."/>
            <person name="Davies J.K."/>
            <person name="Medigue C."/>
            <person name="Adler B."/>
        </authorList>
    </citation>
    <scope>NUCLEOTIDE SEQUENCE [LARGE SCALE GENOMIC DNA]</scope>
    <source>
        <strain evidence="4">Patoc 1 / ATCC 23582 / Paris</strain>
    </source>
</reference>
<dbReference type="STRING" id="456481.LEPBI_I2456"/>
<dbReference type="Pfam" id="PF13660">
    <property type="entry name" value="DUF4147"/>
    <property type="match status" value="1"/>
</dbReference>
<dbReference type="KEGG" id="lbi:LEPBI_I2456"/>
<protein>
    <submittedName>
        <fullName evidence="3">Putative hydroxypyruvate reductase</fullName>
        <ecNumber evidence="3">1.1.1.81</ecNumber>
    </submittedName>
</protein>
<dbReference type="GO" id="GO:0008887">
    <property type="term" value="F:glycerate kinase activity"/>
    <property type="evidence" value="ECO:0007669"/>
    <property type="project" value="InterPro"/>
</dbReference>
<dbReference type="OrthoDB" id="9766552at2"/>
<dbReference type="EMBL" id="CP000786">
    <property type="protein sequence ID" value="ABZ98545.1"/>
    <property type="molecule type" value="Genomic_DNA"/>
</dbReference>
<gene>
    <name evidence="3" type="ordered locus">LEPBI_I2456</name>
</gene>
<keyword evidence="4" id="KW-1185">Reference proteome</keyword>
<dbReference type="Gene3D" id="3.40.50.10180">
    <property type="entry name" value="Glycerate kinase, MOFRL-like N-terminal domain"/>
    <property type="match status" value="1"/>
</dbReference>
<organism evidence="3 4">
    <name type="scientific">Leptospira biflexa serovar Patoc (strain Patoc 1 / ATCC 23582 / Paris)</name>
    <dbReference type="NCBI Taxonomy" id="456481"/>
    <lineage>
        <taxon>Bacteria</taxon>
        <taxon>Pseudomonadati</taxon>
        <taxon>Spirochaetota</taxon>
        <taxon>Spirochaetia</taxon>
        <taxon>Leptospirales</taxon>
        <taxon>Leptospiraceae</taxon>
        <taxon>Leptospira</taxon>
    </lineage>
</organism>
<name>B0SLF9_LEPBP</name>
<dbReference type="RefSeq" id="WP_012389406.1">
    <property type="nucleotide sequence ID" value="NC_010602.1"/>
</dbReference>
<dbReference type="PANTHER" id="PTHR12227">
    <property type="entry name" value="GLYCERATE KINASE"/>
    <property type="match status" value="1"/>
</dbReference>
<keyword evidence="3" id="KW-0670">Pyruvate</keyword>
<proteinExistence type="predicted"/>
<evidence type="ECO:0000313" key="3">
    <source>
        <dbReference type="EMBL" id="ABZ98545.1"/>
    </source>
</evidence>
<sequence length="395" mass="43994">MNSLKEEILYFFRLGVHAADPNSLFEDFWEDHSLLQETFHTSKKNLFVFSVGKAAYPMAMSFVHDFPIKNGYILTKYGHLPTEKQIIQEDSIWKYREASHPILDQNSIDHSNEVLNLLKQLGKNDRLVVLLSGGASSLFEIPIEGYSLIDMISIQKRLLNSGKFIHEINLERKKSSKVKGGKLLSELNSELEVYTFVISDVIGDDPYTIGSGPTYPSENYFILGNLTKSIQTIIHKAKQLGYQTKCISDTWTGSVEETSYLIEKEFLSAIESNTKQMVLIGGELVCPVNGNGVGGRNQELALRITILLEKHQVNRNWMFLSAGTDGTDGPTDAAGGVVTNNTIALMKEKKWDPIVQLEDSNSYPILKDVNALVMTGPTGTNVNDILILLVEGSES</sequence>
<evidence type="ECO:0000313" key="4">
    <source>
        <dbReference type="Proteomes" id="UP000001847"/>
    </source>
</evidence>
<feature type="domain" description="MOFRL-associated" evidence="2">
    <location>
        <begin position="11"/>
        <end position="219"/>
    </location>
</feature>
<dbReference type="HOGENOM" id="CLU_032279_1_1_12"/>
<dbReference type="InterPro" id="IPR025286">
    <property type="entry name" value="MOFRL_assoc_dom"/>
</dbReference>
<dbReference type="PANTHER" id="PTHR12227:SF0">
    <property type="entry name" value="GLYCERATE KINASE"/>
    <property type="match status" value="1"/>
</dbReference>
<dbReference type="InterPro" id="IPR007835">
    <property type="entry name" value="MOFRL"/>
</dbReference>